<accession>A0ABU0WQ36</accession>
<dbReference type="RefSeq" id="WP_306711639.1">
    <property type="nucleotide sequence ID" value="NZ_JAUJFI010000232.1"/>
</dbReference>
<name>A0ABU0WQ36_9PROT</name>
<proteinExistence type="predicted"/>
<dbReference type="Gene3D" id="3.30.1950.10">
    <property type="entry name" value="wza like domain"/>
    <property type="match status" value="1"/>
</dbReference>
<dbReference type="InterPro" id="IPR019554">
    <property type="entry name" value="Soluble_ligand-bd"/>
</dbReference>
<dbReference type="Gene3D" id="3.10.560.10">
    <property type="entry name" value="Outer membrane lipoprotein wza domain like"/>
    <property type="match status" value="2"/>
</dbReference>
<dbReference type="InterPro" id="IPR049712">
    <property type="entry name" value="Poly_export"/>
</dbReference>
<dbReference type="Proteomes" id="UP001227317">
    <property type="component" value="Unassembled WGS sequence"/>
</dbReference>
<protein>
    <submittedName>
        <fullName evidence="5">SLBB domain-containing protein</fullName>
    </submittedName>
</protein>
<evidence type="ECO:0000313" key="5">
    <source>
        <dbReference type="EMBL" id="MDQ2106349.1"/>
    </source>
</evidence>
<keyword evidence="1" id="KW-0732">Signal</keyword>
<reference evidence="5 6" key="1">
    <citation type="submission" date="2023-06" db="EMBL/GenBank/DDBJ databases">
        <title>Azospirillum isscasensis sp.nov, a bacterium isolated from rhizosphere soil of rice.</title>
        <authorList>
            <person name="Wang H."/>
        </authorList>
    </citation>
    <scope>NUCLEOTIDE SEQUENCE [LARGE SCALE GENOMIC DNA]</scope>
    <source>
        <strain evidence="5 6">C340-1</strain>
    </source>
</reference>
<feature type="compositionally biased region" description="Low complexity" evidence="2">
    <location>
        <begin position="16"/>
        <end position="34"/>
    </location>
</feature>
<dbReference type="InterPro" id="IPR003715">
    <property type="entry name" value="Poly_export_N"/>
</dbReference>
<dbReference type="EMBL" id="JAUJFI010000232">
    <property type="protein sequence ID" value="MDQ2106349.1"/>
    <property type="molecule type" value="Genomic_DNA"/>
</dbReference>
<sequence length="280" mass="28991">MSAAEPGRTAPVARNPATPSSAAPALPSPDTLSPVEAAYSERAGTVLRQFGYDQFGNDPSGQEPGRRDGSGGVQADYTLGPGDELLVTLRGQKSSSKRHTIDGTGLLTADDVRPVVAQGLTLAELRTQLSDAVTASFPDTDVYVSVTGTRRIGVLVTGAVARPGRQEVGAFATLIDALTVAGGVTRGGSLRRIRLFRSGAVPSAATARLPIDLYELFMTGDGTNAGIRLRDGDRIFVPPLGPTLALAGPLKRPGVYELPPGQDRLPAAAARDMAGGLLRP</sequence>
<dbReference type="PANTHER" id="PTHR33619:SF3">
    <property type="entry name" value="POLYSACCHARIDE EXPORT PROTEIN GFCE-RELATED"/>
    <property type="match status" value="1"/>
</dbReference>
<feature type="non-terminal residue" evidence="5">
    <location>
        <position position="280"/>
    </location>
</feature>
<keyword evidence="6" id="KW-1185">Reference proteome</keyword>
<evidence type="ECO:0000256" key="2">
    <source>
        <dbReference type="SAM" id="MobiDB-lite"/>
    </source>
</evidence>
<dbReference type="Pfam" id="PF10531">
    <property type="entry name" value="SLBB"/>
    <property type="match status" value="1"/>
</dbReference>
<organism evidence="5 6">
    <name type="scientific">Azospirillum isscasi</name>
    <dbReference type="NCBI Taxonomy" id="3053926"/>
    <lineage>
        <taxon>Bacteria</taxon>
        <taxon>Pseudomonadati</taxon>
        <taxon>Pseudomonadota</taxon>
        <taxon>Alphaproteobacteria</taxon>
        <taxon>Rhodospirillales</taxon>
        <taxon>Azospirillaceae</taxon>
        <taxon>Azospirillum</taxon>
    </lineage>
</organism>
<dbReference type="Pfam" id="PF02563">
    <property type="entry name" value="Poly_export"/>
    <property type="match status" value="1"/>
</dbReference>
<feature type="domain" description="Soluble ligand binding" evidence="4">
    <location>
        <begin position="156"/>
        <end position="197"/>
    </location>
</feature>
<dbReference type="PANTHER" id="PTHR33619">
    <property type="entry name" value="POLYSACCHARIDE EXPORT PROTEIN GFCE-RELATED"/>
    <property type="match status" value="1"/>
</dbReference>
<gene>
    <name evidence="5" type="ORF">QSG27_26895</name>
</gene>
<comment type="caution">
    <text evidence="5">The sequence shown here is derived from an EMBL/GenBank/DDBJ whole genome shotgun (WGS) entry which is preliminary data.</text>
</comment>
<evidence type="ECO:0000256" key="1">
    <source>
        <dbReference type="ARBA" id="ARBA00022729"/>
    </source>
</evidence>
<feature type="domain" description="Polysaccharide export protein N-terminal" evidence="3">
    <location>
        <begin position="73"/>
        <end position="147"/>
    </location>
</feature>
<evidence type="ECO:0000313" key="6">
    <source>
        <dbReference type="Proteomes" id="UP001227317"/>
    </source>
</evidence>
<feature type="region of interest" description="Disordered" evidence="2">
    <location>
        <begin position="1"/>
        <end position="77"/>
    </location>
</feature>
<evidence type="ECO:0000259" key="3">
    <source>
        <dbReference type="Pfam" id="PF02563"/>
    </source>
</evidence>
<evidence type="ECO:0000259" key="4">
    <source>
        <dbReference type="Pfam" id="PF10531"/>
    </source>
</evidence>